<dbReference type="AlphaFoldDB" id="A0A350P1U4"/>
<organism evidence="1 2">
    <name type="scientific">Alteromonas australica</name>
    <dbReference type="NCBI Taxonomy" id="589873"/>
    <lineage>
        <taxon>Bacteria</taxon>
        <taxon>Pseudomonadati</taxon>
        <taxon>Pseudomonadota</taxon>
        <taxon>Gammaproteobacteria</taxon>
        <taxon>Alteromonadales</taxon>
        <taxon>Alteromonadaceae</taxon>
        <taxon>Alteromonas/Salinimonas group</taxon>
        <taxon>Alteromonas</taxon>
    </lineage>
</organism>
<protein>
    <recommendedName>
        <fullName evidence="3">PD-(D/E)XK endonuclease-like domain-containing protein</fullName>
    </recommendedName>
</protein>
<evidence type="ECO:0008006" key="3">
    <source>
        <dbReference type="Google" id="ProtNLM"/>
    </source>
</evidence>
<sequence>MIKELDRGIIEKERKQPKRRYLGASSLGDPCSRKLQYRYMNQEVDEGKEFPAKTLRIFGLGHTIEDMMIMYFRDAGFDLRTEKGGEQFGFETANGEVKGHIDGVICGGPLHMRYPMLWECKSASEKKFNEFVRKGVAESNPVYAAQVALYQAYMDLTENPCVFTVLNKNTSEIYIEMIPFDGELAQATSDKAVQIIKATQANDMLPRVAQNDDYFVCKWCEFRNTCWSKKEGAA</sequence>
<proteinExistence type="predicted"/>
<name>A0A350P1U4_9ALTE</name>
<dbReference type="Gene3D" id="3.90.320.10">
    <property type="match status" value="1"/>
</dbReference>
<comment type="caution">
    <text evidence="1">The sequence shown here is derived from an EMBL/GenBank/DDBJ whole genome shotgun (WGS) entry which is preliminary data.</text>
</comment>
<reference evidence="1 2" key="1">
    <citation type="journal article" date="2018" name="Nat. Biotechnol.">
        <title>A standardized bacterial taxonomy based on genome phylogeny substantially revises the tree of life.</title>
        <authorList>
            <person name="Parks D.H."/>
            <person name="Chuvochina M."/>
            <person name="Waite D.W."/>
            <person name="Rinke C."/>
            <person name="Skarshewski A."/>
            <person name="Chaumeil P.A."/>
            <person name="Hugenholtz P."/>
        </authorList>
    </citation>
    <scope>NUCLEOTIDE SEQUENCE [LARGE SCALE GENOMIC DNA]</scope>
    <source>
        <strain evidence="1">UBA11978</strain>
    </source>
</reference>
<evidence type="ECO:0000313" key="2">
    <source>
        <dbReference type="Proteomes" id="UP000263517"/>
    </source>
</evidence>
<dbReference type="InterPro" id="IPR011604">
    <property type="entry name" value="PDDEXK-like_dom_sf"/>
</dbReference>
<accession>A0A350P1U4</accession>
<gene>
    <name evidence="1" type="ORF">DCW74_05925</name>
</gene>
<dbReference type="EMBL" id="DNAN01000201">
    <property type="protein sequence ID" value="HAW75261.1"/>
    <property type="molecule type" value="Genomic_DNA"/>
</dbReference>
<evidence type="ECO:0000313" key="1">
    <source>
        <dbReference type="EMBL" id="HAW75261.1"/>
    </source>
</evidence>
<dbReference type="Proteomes" id="UP000263517">
    <property type="component" value="Unassembled WGS sequence"/>
</dbReference>